<organism evidence="1 2">
    <name type="scientific">Leptidea sinapis</name>
    <dbReference type="NCBI Taxonomy" id="189913"/>
    <lineage>
        <taxon>Eukaryota</taxon>
        <taxon>Metazoa</taxon>
        <taxon>Ecdysozoa</taxon>
        <taxon>Arthropoda</taxon>
        <taxon>Hexapoda</taxon>
        <taxon>Insecta</taxon>
        <taxon>Pterygota</taxon>
        <taxon>Neoptera</taxon>
        <taxon>Endopterygota</taxon>
        <taxon>Lepidoptera</taxon>
        <taxon>Glossata</taxon>
        <taxon>Ditrysia</taxon>
        <taxon>Papilionoidea</taxon>
        <taxon>Pieridae</taxon>
        <taxon>Dismorphiinae</taxon>
        <taxon>Leptidea</taxon>
    </lineage>
</organism>
<accession>A0A5E4PYM1</accession>
<dbReference type="EMBL" id="FZQP02000726">
    <property type="protein sequence ID" value="VVC90133.1"/>
    <property type="molecule type" value="Genomic_DNA"/>
</dbReference>
<dbReference type="Proteomes" id="UP000324832">
    <property type="component" value="Unassembled WGS sequence"/>
</dbReference>
<protein>
    <submittedName>
        <fullName evidence="1">Uncharacterized protein</fullName>
    </submittedName>
</protein>
<sequence>MNRLVSRRTSGRSPISLISLSSHMGWLYVVVVCLHLKCSGSNCTSGMADDHRCYAHILYPDISWCMEDTCESLCGGDKCVSTCTGIMCKSKCDGDECQKFVLLW</sequence>
<keyword evidence="2" id="KW-1185">Reference proteome</keyword>
<gene>
    <name evidence="1" type="ORF">LSINAPIS_LOCUS3117</name>
</gene>
<proteinExistence type="predicted"/>
<reference evidence="1 2" key="1">
    <citation type="submission" date="2017-07" db="EMBL/GenBank/DDBJ databases">
        <authorList>
            <person name="Talla V."/>
            <person name="Backstrom N."/>
        </authorList>
    </citation>
    <scope>NUCLEOTIDE SEQUENCE [LARGE SCALE GENOMIC DNA]</scope>
</reference>
<dbReference type="AlphaFoldDB" id="A0A5E4PYM1"/>
<name>A0A5E4PYM1_9NEOP</name>
<evidence type="ECO:0000313" key="1">
    <source>
        <dbReference type="EMBL" id="VVC90133.1"/>
    </source>
</evidence>
<evidence type="ECO:0000313" key="2">
    <source>
        <dbReference type="Proteomes" id="UP000324832"/>
    </source>
</evidence>